<proteinExistence type="predicted"/>
<comment type="caution">
    <text evidence="1">The sequence shown here is derived from an EMBL/GenBank/DDBJ whole genome shotgun (WGS) entry which is preliminary data.</text>
</comment>
<dbReference type="InterPro" id="IPR029063">
    <property type="entry name" value="SAM-dependent_MTases_sf"/>
</dbReference>
<organism evidence="1 2">
    <name type="scientific">Rhodohalobacter sulfatireducens</name>
    <dbReference type="NCBI Taxonomy" id="2911366"/>
    <lineage>
        <taxon>Bacteria</taxon>
        <taxon>Pseudomonadati</taxon>
        <taxon>Balneolota</taxon>
        <taxon>Balneolia</taxon>
        <taxon>Balneolales</taxon>
        <taxon>Balneolaceae</taxon>
        <taxon>Rhodohalobacter</taxon>
    </lineage>
</organism>
<keyword evidence="1" id="KW-0808">Transferase</keyword>
<dbReference type="SUPFAM" id="SSF53335">
    <property type="entry name" value="S-adenosyl-L-methionine-dependent methyltransferases"/>
    <property type="match status" value="1"/>
</dbReference>
<dbReference type="GO" id="GO:0032259">
    <property type="term" value="P:methylation"/>
    <property type="evidence" value="ECO:0007669"/>
    <property type="project" value="UniProtKB-KW"/>
</dbReference>
<dbReference type="GO" id="GO:0008168">
    <property type="term" value="F:methyltransferase activity"/>
    <property type="evidence" value="ECO:0007669"/>
    <property type="project" value="UniProtKB-KW"/>
</dbReference>
<reference evidence="1" key="2">
    <citation type="submission" date="2024-05" db="EMBL/GenBank/DDBJ databases">
        <title>Rhodohalobacter halophilus gen. nov., sp. nov., a moderately halophilic member of the family Balneolaceae.</title>
        <authorList>
            <person name="Xia J."/>
        </authorList>
    </citation>
    <scope>NUCLEOTIDE SEQUENCE</scope>
    <source>
        <strain evidence="1">WB101</strain>
    </source>
</reference>
<evidence type="ECO:0000313" key="2">
    <source>
        <dbReference type="Proteomes" id="UP001165366"/>
    </source>
</evidence>
<dbReference type="RefSeq" id="WP_237856317.1">
    <property type="nucleotide sequence ID" value="NZ_JAKLWS010000045.1"/>
</dbReference>
<accession>A0ABS9KIZ8</accession>
<keyword evidence="1" id="KW-0489">Methyltransferase</keyword>
<dbReference type="EMBL" id="JAKLWS010000045">
    <property type="protein sequence ID" value="MCG2590825.1"/>
    <property type="molecule type" value="Genomic_DNA"/>
</dbReference>
<sequence length="269" mass="30886">MNIQEIVSLFSGPNGENKAREYLESNNVLPLILQESQQIEGRISPDLRDLARLHATIRARKIFTILEFGIGYSTIVMAKALKKNQEDWDELEKKPLVRKSTPFEVHCVDASTKWIDVTLNGIPPDCKHIVKTHETKVNSGLFSGRSCHFYNQIPNVIPDFIYLDAPHPNHVRKRDGKNSKWSKNKDRVIMSGDLLRMEPVLLPGACILVDGRTANARFLKHFFYRNWSFIRDENGDVTAMELQEKPLGDINKSTLKYTLGKRITEWVKE</sequence>
<keyword evidence="2" id="KW-1185">Reference proteome</keyword>
<dbReference type="Proteomes" id="UP001165366">
    <property type="component" value="Unassembled WGS sequence"/>
</dbReference>
<name>A0ABS9KIZ8_9BACT</name>
<protein>
    <submittedName>
        <fullName evidence="1">Class I SAM-dependent methyltransferase</fullName>
    </submittedName>
</protein>
<gene>
    <name evidence="1" type="ORF">L6773_19805</name>
</gene>
<evidence type="ECO:0000313" key="1">
    <source>
        <dbReference type="EMBL" id="MCG2590825.1"/>
    </source>
</evidence>
<dbReference type="Gene3D" id="3.40.50.150">
    <property type="entry name" value="Vaccinia Virus protein VP39"/>
    <property type="match status" value="1"/>
</dbReference>
<reference evidence="1" key="1">
    <citation type="submission" date="2022-01" db="EMBL/GenBank/DDBJ databases">
        <authorList>
            <person name="Wang Y."/>
        </authorList>
    </citation>
    <scope>NUCLEOTIDE SEQUENCE</scope>
    <source>
        <strain evidence="1">WB101</strain>
    </source>
</reference>